<dbReference type="EMBL" id="VIRS01000004">
    <property type="protein sequence ID" value="TQS45723.1"/>
    <property type="molecule type" value="Genomic_DNA"/>
</dbReference>
<dbReference type="AlphaFoldDB" id="A0A545AWL4"/>
<feature type="compositionally biased region" description="Basic and acidic residues" evidence="1">
    <location>
        <begin position="357"/>
        <end position="370"/>
    </location>
</feature>
<sequence length="370" mass="39030">MFVLVWGPRSDDSDLRGQELHGIEYASALNKLLPAVVDAQSNAVQGKQVAKGGFSEGLDAVAAADEKYGADFGTSNRWSGLRARIETLPEQGAGDAEGAFRSYGEVTDLLLALYAQVAQASGLRHDGDRVINFIQDAGLEEIPSAIVWAGRFQDQAYISKDLPDPSRTSDDATFKAQQDQLNESLTAMAVSRQITGESGADVAADMASAVDASGSGTFDTDLLQSLDAFQRGIESVAPPGQEAITAKPDPKSVASLRSSAQNAAGSLNPLLLGELRSQVEDRKSSSDAGRLLGAAVAAIAVLALLASILMGLLGRRRSRPVDAPSDYRGAPNEPVDYPAYPTGEPMGPDSYLNNLDAGRDARRERIGVPR</sequence>
<evidence type="ECO:0000313" key="4">
    <source>
        <dbReference type="Proteomes" id="UP000317982"/>
    </source>
</evidence>
<keyword evidence="2" id="KW-1133">Transmembrane helix</keyword>
<organism evidence="3 4">
    <name type="scientific">Cryptosporangium phraense</name>
    <dbReference type="NCBI Taxonomy" id="2593070"/>
    <lineage>
        <taxon>Bacteria</taxon>
        <taxon>Bacillati</taxon>
        <taxon>Actinomycetota</taxon>
        <taxon>Actinomycetes</taxon>
        <taxon>Cryptosporangiales</taxon>
        <taxon>Cryptosporangiaceae</taxon>
        <taxon>Cryptosporangium</taxon>
    </lineage>
</organism>
<dbReference type="OrthoDB" id="5178692at2"/>
<feature type="transmembrane region" description="Helical" evidence="2">
    <location>
        <begin position="291"/>
        <end position="313"/>
    </location>
</feature>
<proteinExistence type="predicted"/>
<gene>
    <name evidence="3" type="ORF">FL583_08395</name>
</gene>
<keyword evidence="2" id="KW-0472">Membrane</keyword>
<evidence type="ECO:0000256" key="2">
    <source>
        <dbReference type="SAM" id="Phobius"/>
    </source>
</evidence>
<evidence type="ECO:0000313" key="3">
    <source>
        <dbReference type="EMBL" id="TQS45723.1"/>
    </source>
</evidence>
<reference evidence="3 4" key="1">
    <citation type="submission" date="2019-07" db="EMBL/GenBank/DDBJ databases">
        <title>Cryptosporangium phraense sp. nov., isolated from plant litter.</title>
        <authorList>
            <person name="Suriyachadkun C."/>
        </authorList>
    </citation>
    <scope>NUCLEOTIDE SEQUENCE [LARGE SCALE GENOMIC DNA]</scope>
    <source>
        <strain evidence="3 4">A-T 5661</strain>
    </source>
</reference>
<dbReference type="RefSeq" id="WP_142703951.1">
    <property type="nucleotide sequence ID" value="NZ_VIRS01000004.1"/>
</dbReference>
<keyword evidence="4" id="KW-1185">Reference proteome</keyword>
<protein>
    <submittedName>
        <fullName evidence="3">Uncharacterized protein</fullName>
    </submittedName>
</protein>
<name>A0A545AWL4_9ACTN</name>
<keyword evidence="2" id="KW-0812">Transmembrane</keyword>
<dbReference type="InParanoid" id="A0A545AWL4"/>
<evidence type="ECO:0000256" key="1">
    <source>
        <dbReference type="SAM" id="MobiDB-lite"/>
    </source>
</evidence>
<dbReference type="Proteomes" id="UP000317982">
    <property type="component" value="Unassembled WGS sequence"/>
</dbReference>
<feature type="region of interest" description="Disordered" evidence="1">
    <location>
        <begin position="319"/>
        <end position="370"/>
    </location>
</feature>
<comment type="caution">
    <text evidence="3">The sequence shown here is derived from an EMBL/GenBank/DDBJ whole genome shotgun (WGS) entry which is preliminary data.</text>
</comment>
<accession>A0A545AWL4</accession>